<keyword evidence="2" id="KW-1185">Reference proteome</keyword>
<proteinExistence type="predicted"/>
<organism evidence="1 2">
    <name type="scientific">Coniosporium uncinatum</name>
    <dbReference type="NCBI Taxonomy" id="93489"/>
    <lineage>
        <taxon>Eukaryota</taxon>
        <taxon>Fungi</taxon>
        <taxon>Dikarya</taxon>
        <taxon>Ascomycota</taxon>
        <taxon>Pezizomycotina</taxon>
        <taxon>Dothideomycetes</taxon>
        <taxon>Dothideomycetes incertae sedis</taxon>
        <taxon>Coniosporium</taxon>
    </lineage>
</organism>
<gene>
    <name evidence="1" type="ORF">LTS18_000902</name>
</gene>
<protein>
    <submittedName>
        <fullName evidence="1">Uncharacterized protein</fullName>
    </submittedName>
</protein>
<dbReference type="EMBL" id="JAWDJW010011755">
    <property type="protein sequence ID" value="KAK3044577.1"/>
    <property type="molecule type" value="Genomic_DNA"/>
</dbReference>
<comment type="caution">
    <text evidence="1">The sequence shown here is derived from an EMBL/GenBank/DDBJ whole genome shotgun (WGS) entry which is preliminary data.</text>
</comment>
<sequence length="66" mass="7125">MQSLEEQNFYTEDSVNASFDKIMANANAVAATAEAEDFEENLEATTDPNSSTGAGVNRMENDMKTG</sequence>
<name>A0ACC3CU87_9PEZI</name>
<evidence type="ECO:0000313" key="2">
    <source>
        <dbReference type="Proteomes" id="UP001186974"/>
    </source>
</evidence>
<evidence type="ECO:0000313" key="1">
    <source>
        <dbReference type="EMBL" id="KAK3044577.1"/>
    </source>
</evidence>
<accession>A0ACC3CU87</accession>
<reference evidence="1" key="1">
    <citation type="submission" date="2024-09" db="EMBL/GenBank/DDBJ databases">
        <title>Black Yeasts Isolated from many extreme environments.</title>
        <authorList>
            <person name="Coleine C."/>
            <person name="Stajich J.E."/>
            <person name="Selbmann L."/>
        </authorList>
    </citation>
    <scope>NUCLEOTIDE SEQUENCE</scope>
    <source>
        <strain evidence="1">CCFEE 5737</strain>
    </source>
</reference>
<dbReference type="Proteomes" id="UP001186974">
    <property type="component" value="Unassembled WGS sequence"/>
</dbReference>
<feature type="non-terminal residue" evidence="1">
    <location>
        <position position="66"/>
    </location>
</feature>